<dbReference type="SUPFAM" id="SSF110849">
    <property type="entry name" value="ParB/Sulfiredoxin"/>
    <property type="match status" value="1"/>
</dbReference>
<dbReference type="GO" id="GO:0009307">
    <property type="term" value="P:DNA restriction-modification system"/>
    <property type="evidence" value="ECO:0007669"/>
    <property type="project" value="UniProtKB-KW"/>
</dbReference>
<dbReference type="Proteomes" id="UP000198480">
    <property type="component" value="Unassembled WGS sequence"/>
</dbReference>
<evidence type="ECO:0000259" key="9">
    <source>
        <dbReference type="SMART" id="SM00470"/>
    </source>
</evidence>
<dbReference type="InterPro" id="IPR017985">
    <property type="entry name" value="MeTrfase_CN4_CS"/>
</dbReference>
<accession>A0A239FM83</accession>
<sequence>MKKVSIGLLRPNPISFSLYGDLNQDENFLSLKTSIQLEGVLEPLVVTKDYYIISGVRRFYAAKQLGLQEIDVIFSLISQDQVDEYVVISHQQQRVKSSVQIFREIEIIRKKYDLKQGRNQKNPLVIQGNKERDELIKLRSTGTFNRLKDSKKMLSDLYKGDEAQVWKELYKMDNQRKSVLSIQKEVRKRLTQSKLTKDTTIVKELVTENLYKIFQANAMKLFFLEDGLVDLVFTSPPYYCLRDYETGEIQLGNEKTVEEFIENLVKVLIECARVMKNSASMFINIMDSYKDGVLLNVPGKLKQALMDKGLMLVSEIVWVKENPLYIKGKRPQPCYEVIYHFVKTLDYKYYTDWMSDVEFEGQVTYGDFGKSRQLKNFFDYRNQVANTNVANNVKLANLMKKMGYDMDHSATMPFEIPNIGILSTTQVGDTVLDPFNGLGTTGLAAISQDRYYIGVDNNPRYIEQSKVRLNLFEEGHTKLQTESQTINQAA</sequence>
<evidence type="ECO:0000256" key="2">
    <source>
        <dbReference type="ARBA" id="ARBA00022603"/>
    </source>
</evidence>
<dbReference type="EMBL" id="FZOK01000013">
    <property type="protein sequence ID" value="SNS58066.1"/>
    <property type="molecule type" value="Genomic_DNA"/>
</dbReference>
<name>A0A239FM83_9BACT</name>
<dbReference type="Gene3D" id="3.40.50.150">
    <property type="entry name" value="Vaccinia Virus protein VP39"/>
    <property type="match status" value="1"/>
</dbReference>
<dbReference type="OrthoDB" id="1273118at2"/>
<keyword evidence="6" id="KW-0238">DNA-binding</keyword>
<keyword evidence="11" id="KW-1185">Reference proteome</keyword>
<evidence type="ECO:0000256" key="6">
    <source>
        <dbReference type="ARBA" id="ARBA00023125"/>
    </source>
</evidence>
<comment type="catalytic activity">
    <reaction evidence="7">
        <text>a 2'-deoxycytidine in DNA + S-adenosyl-L-methionine = an N(4)-methyl-2'-deoxycytidine in DNA + S-adenosyl-L-homocysteine + H(+)</text>
        <dbReference type="Rhea" id="RHEA:16857"/>
        <dbReference type="Rhea" id="RHEA-COMP:11369"/>
        <dbReference type="Rhea" id="RHEA-COMP:13674"/>
        <dbReference type="ChEBI" id="CHEBI:15378"/>
        <dbReference type="ChEBI" id="CHEBI:57856"/>
        <dbReference type="ChEBI" id="CHEBI:59789"/>
        <dbReference type="ChEBI" id="CHEBI:85452"/>
        <dbReference type="ChEBI" id="CHEBI:137933"/>
        <dbReference type="EC" id="2.1.1.113"/>
    </reaction>
</comment>
<evidence type="ECO:0000313" key="10">
    <source>
        <dbReference type="EMBL" id="SNS58066.1"/>
    </source>
</evidence>
<dbReference type="GO" id="GO:0008170">
    <property type="term" value="F:N-methyltransferase activity"/>
    <property type="evidence" value="ECO:0007669"/>
    <property type="project" value="InterPro"/>
</dbReference>
<dbReference type="InterPro" id="IPR036086">
    <property type="entry name" value="ParB/Sulfiredoxin_sf"/>
</dbReference>
<dbReference type="GO" id="GO:0032259">
    <property type="term" value="P:methylation"/>
    <property type="evidence" value="ECO:0007669"/>
    <property type="project" value="UniProtKB-KW"/>
</dbReference>
<dbReference type="InterPro" id="IPR003115">
    <property type="entry name" value="ParB_N"/>
</dbReference>
<keyword evidence="2 10" id="KW-0489">Methyltransferase</keyword>
<dbReference type="InterPro" id="IPR029063">
    <property type="entry name" value="SAM-dependent_MTases_sf"/>
</dbReference>
<dbReference type="GO" id="GO:0003677">
    <property type="term" value="F:DNA binding"/>
    <property type="evidence" value="ECO:0007669"/>
    <property type="project" value="UniProtKB-KW"/>
</dbReference>
<gene>
    <name evidence="10" type="ORF">SAMN06295967_11337</name>
</gene>
<keyword evidence="3" id="KW-0808">Transferase</keyword>
<dbReference type="Gene3D" id="3.90.1530.10">
    <property type="entry name" value="Conserved hypothetical protein from pyrococcus furiosus pfu- 392566-001, ParB domain"/>
    <property type="match status" value="1"/>
</dbReference>
<evidence type="ECO:0000256" key="4">
    <source>
        <dbReference type="ARBA" id="ARBA00022691"/>
    </source>
</evidence>
<evidence type="ECO:0000256" key="1">
    <source>
        <dbReference type="ARBA" id="ARBA00010203"/>
    </source>
</evidence>
<comment type="similarity">
    <text evidence="1">Belongs to the N(4)/N(6)-methyltransferase family. N(4) subfamily.</text>
</comment>
<evidence type="ECO:0000313" key="11">
    <source>
        <dbReference type="Proteomes" id="UP000198480"/>
    </source>
</evidence>
<dbReference type="Pfam" id="PF02195">
    <property type="entry name" value="ParB_N"/>
    <property type="match status" value="1"/>
</dbReference>
<dbReference type="InterPro" id="IPR002941">
    <property type="entry name" value="DNA_methylase_N4/N6"/>
</dbReference>
<evidence type="ECO:0000256" key="7">
    <source>
        <dbReference type="ARBA" id="ARBA00049120"/>
    </source>
</evidence>
<dbReference type="SMART" id="SM00470">
    <property type="entry name" value="ParB"/>
    <property type="match status" value="1"/>
</dbReference>
<keyword evidence="4" id="KW-0949">S-adenosyl-L-methionine</keyword>
<evidence type="ECO:0000256" key="3">
    <source>
        <dbReference type="ARBA" id="ARBA00022679"/>
    </source>
</evidence>
<protein>
    <recommendedName>
        <fullName evidence="8">Methyltransferase</fullName>
        <ecNumber evidence="8">2.1.1.-</ecNumber>
    </recommendedName>
</protein>
<evidence type="ECO:0000256" key="5">
    <source>
        <dbReference type="ARBA" id="ARBA00022747"/>
    </source>
</evidence>
<dbReference type="Pfam" id="PF01555">
    <property type="entry name" value="N6_N4_Mtase"/>
    <property type="match status" value="1"/>
</dbReference>
<dbReference type="InterPro" id="IPR001091">
    <property type="entry name" value="RM_Methyltransferase"/>
</dbReference>
<keyword evidence="5" id="KW-0680">Restriction system</keyword>
<dbReference type="SUPFAM" id="SSF53335">
    <property type="entry name" value="S-adenosyl-L-methionine-dependent methyltransferases"/>
    <property type="match status" value="1"/>
</dbReference>
<dbReference type="RefSeq" id="WP_141107406.1">
    <property type="nucleotide sequence ID" value="NZ_FZOK01000013.1"/>
</dbReference>
<dbReference type="AlphaFoldDB" id="A0A239FM83"/>
<organism evidence="10 11">
    <name type="scientific">Belliella buryatensis</name>
    <dbReference type="NCBI Taxonomy" id="1500549"/>
    <lineage>
        <taxon>Bacteria</taxon>
        <taxon>Pseudomonadati</taxon>
        <taxon>Bacteroidota</taxon>
        <taxon>Cytophagia</taxon>
        <taxon>Cytophagales</taxon>
        <taxon>Cyclobacteriaceae</taxon>
        <taxon>Belliella</taxon>
    </lineage>
</organism>
<dbReference type="GO" id="GO:0015667">
    <property type="term" value="F:site-specific DNA-methyltransferase (cytosine-N4-specific) activity"/>
    <property type="evidence" value="ECO:0007669"/>
    <property type="project" value="UniProtKB-EC"/>
</dbReference>
<dbReference type="PRINTS" id="PR00508">
    <property type="entry name" value="S21N4MTFRASE"/>
</dbReference>
<feature type="domain" description="ParB-like N-terminal" evidence="9">
    <location>
        <begin position="2"/>
        <end position="91"/>
    </location>
</feature>
<dbReference type="PROSITE" id="PS00093">
    <property type="entry name" value="N4_MTASE"/>
    <property type="match status" value="1"/>
</dbReference>
<evidence type="ECO:0000256" key="8">
    <source>
        <dbReference type="RuleBase" id="RU362026"/>
    </source>
</evidence>
<dbReference type="EC" id="2.1.1.-" evidence="8"/>
<reference evidence="11" key="1">
    <citation type="submission" date="2017-06" db="EMBL/GenBank/DDBJ databases">
        <authorList>
            <person name="Varghese N."/>
            <person name="Submissions S."/>
        </authorList>
    </citation>
    <scope>NUCLEOTIDE SEQUENCE [LARGE SCALE GENOMIC DNA]</scope>
    <source>
        <strain evidence="11">5C</strain>
    </source>
</reference>
<proteinExistence type="inferred from homology"/>